<keyword evidence="3" id="KW-1185">Reference proteome</keyword>
<accession>A0A7D3XTN3</accession>
<dbReference type="AlphaFoldDB" id="A0A7D3XTN3"/>
<proteinExistence type="predicted"/>
<dbReference type="Proteomes" id="UP000503088">
    <property type="component" value="Chromosome"/>
</dbReference>
<dbReference type="KEGG" id="kpul:GXN76_12295"/>
<reference evidence="2 3" key="1">
    <citation type="submission" date="2020-01" db="EMBL/GenBank/DDBJ databases">
        <authorList>
            <person name="Gulvik C.A."/>
            <person name="Batra D.G."/>
        </authorList>
    </citation>
    <scope>NUCLEOTIDE SEQUENCE [LARGE SCALE GENOMIC DNA]</scope>
    <source>
        <strain evidence="2 3">W9323</strain>
    </source>
</reference>
<dbReference type="Pfam" id="PF13712">
    <property type="entry name" value="Glyco_tranf_2_5"/>
    <property type="match status" value="1"/>
</dbReference>
<organism evidence="2 3">
    <name type="scientific">Kroppenstedtia pulmonis</name>
    <dbReference type="NCBI Taxonomy" id="1380685"/>
    <lineage>
        <taxon>Bacteria</taxon>
        <taxon>Bacillati</taxon>
        <taxon>Bacillota</taxon>
        <taxon>Bacilli</taxon>
        <taxon>Bacillales</taxon>
        <taxon>Thermoactinomycetaceae</taxon>
        <taxon>Kroppenstedtia</taxon>
    </lineage>
</organism>
<feature type="domain" description="Streptomycin biosynthesis protein StrF" evidence="1">
    <location>
        <begin position="8"/>
        <end position="218"/>
    </location>
</feature>
<evidence type="ECO:0000259" key="1">
    <source>
        <dbReference type="Pfam" id="PF13712"/>
    </source>
</evidence>
<evidence type="ECO:0000313" key="3">
    <source>
        <dbReference type="Proteomes" id="UP000503088"/>
    </source>
</evidence>
<dbReference type="EMBL" id="CP048104">
    <property type="protein sequence ID" value="QKG86048.1"/>
    <property type="molecule type" value="Genomic_DNA"/>
</dbReference>
<dbReference type="InterPro" id="IPR029044">
    <property type="entry name" value="Nucleotide-diphossugar_trans"/>
</dbReference>
<dbReference type="Gene3D" id="3.90.550.10">
    <property type="entry name" value="Spore Coat Polysaccharide Biosynthesis Protein SpsA, Chain A"/>
    <property type="match status" value="1"/>
</dbReference>
<gene>
    <name evidence="2" type="ORF">GXN76_12295</name>
</gene>
<sequence>MDKQKILFVTCVNDESLYDICVKHIKNLSVPENVKVEFLPVREARSLAEGYNSALNHDAKYKVYLHQDVFILNTNFIHEVMEVFQNNPRLGLFGVAGTRSLPNNGVWWEAKDQDLIGKVIGFVKDTYVMLRLQECEKEYEPVESLDGLIMVTQYDIPWRSDLFKGFHFYDASQSAEFLERGYDVGVVRQREPWCLHYHKNHFDQTEYRLNQKQFLRHYLKRNITDERELDFVVSPMYY</sequence>
<name>A0A7D3XTN3_9BACL</name>
<evidence type="ECO:0000313" key="2">
    <source>
        <dbReference type="EMBL" id="QKG86048.1"/>
    </source>
</evidence>
<protein>
    <submittedName>
        <fullName evidence="2">Streptomycin biosynthesis protein StrF</fullName>
    </submittedName>
</protein>
<dbReference type="InterPro" id="IPR059123">
    <property type="entry name" value="StrF_dom"/>
</dbReference>